<protein>
    <submittedName>
        <fullName evidence="1">Unnamed protein product</fullName>
    </submittedName>
</protein>
<name>A0A9W6WPQ8_9STRA</name>
<reference evidence="1" key="1">
    <citation type="submission" date="2023-04" db="EMBL/GenBank/DDBJ databases">
        <title>Phytophthora lilii NBRC 32176.</title>
        <authorList>
            <person name="Ichikawa N."/>
            <person name="Sato H."/>
            <person name="Tonouchi N."/>
        </authorList>
    </citation>
    <scope>NUCLEOTIDE SEQUENCE</scope>
    <source>
        <strain evidence="1">NBRC 32176</strain>
    </source>
</reference>
<gene>
    <name evidence="1" type="ORF">Plil01_000325900</name>
</gene>
<accession>A0A9W6WPQ8</accession>
<evidence type="ECO:0000313" key="1">
    <source>
        <dbReference type="EMBL" id="GMF12687.1"/>
    </source>
</evidence>
<proteinExistence type="predicted"/>
<comment type="caution">
    <text evidence="1">The sequence shown here is derived from an EMBL/GenBank/DDBJ whole genome shotgun (WGS) entry which is preliminary data.</text>
</comment>
<keyword evidence="2" id="KW-1185">Reference proteome</keyword>
<sequence>MAVRRLIHAYEAARTAAAVVPVSAVPVDDNTGKVHTLVTFYSALSAPRAAPTQQHVVRTRTAAHLPADTAAEFDGVDADKATAPAEPLVATSPALLPAEARDVDISIDKRDADDLRHATITSTTEDLAGTDPTEDLTTHTDDATAGQLEAAKLKAATAAQLEAASIQERMHRVWYGDLKHLSYKYRREQSQTKQHADTRARVVETAAVAEPASSATSSAALSPRSDWKELRSRLRYPNSRIFAYRHEPRYLQRVAEAKHRHAAAIAALQTSKWQ</sequence>
<organism evidence="1 2">
    <name type="scientific">Phytophthora lilii</name>
    <dbReference type="NCBI Taxonomy" id="2077276"/>
    <lineage>
        <taxon>Eukaryota</taxon>
        <taxon>Sar</taxon>
        <taxon>Stramenopiles</taxon>
        <taxon>Oomycota</taxon>
        <taxon>Peronosporomycetes</taxon>
        <taxon>Peronosporales</taxon>
        <taxon>Peronosporaceae</taxon>
        <taxon>Phytophthora</taxon>
    </lineage>
</organism>
<evidence type="ECO:0000313" key="2">
    <source>
        <dbReference type="Proteomes" id="UP001165083"/>
    </source>
</evidence>
<dbReference type="AlphaFoldDB" id="A0A9W6WPQ8"/>
<dbReference type="Proteomes" id="UP001165083">
    <property type="component" value="Unassembled WGS sequence"/>
</dbReference>
<dbReference type="EMBL" id="BSXW01000129">
    <property type="protein sequence ID" value="GMF12687.1"/>
    <property type="molecule type" value="Genomic_DNA"/>
</dbReference>